<sequence>EQTRAFNRSEDERKKQHLEKNPDDDEFLRFVSNTRPRMDEHPAVNRTIRPAMLAFVKKG</sequence>
<name>A0A816GI32_9BILA</name>
<evidence type="ECO:0000256" key="1">
    <source>
        <dbReference type="SAM" id="MobiDB-lite"/>
    </source>
</evidence>
<dbReference type="EMBL" id="CAJNOQ010063342">
    <property type="protein sequence ID" value="CAF1675583.1"/>
    <property type="molecule type" value="Genomic_DNA"/>
</dbReference>
<feature type="compositionally biased region" description="Basic and acidic residues" evidence="1">
    <location>
        <begin position="1"/>
        <end position="21"/>
    </location>
</feature>
<dbReference type="Proteomes" id="UP000681722">
    <property type="component" value="Unassembled WGS sequence"/>
</dbReference>
<proteinExistence type="predicted"/>
<reference evidence="2" key="1">
    <citation type="submission" date="2021-02" db="EMBL/GenBank/DDBJ databases">
        <authorList>
            <person name="Nowell W R."/>
        </authorList>
    </citation>
    <scope>NUCLEOTIDE SEQUENCE</scope>
</reference>
<keyword evidence="4" id="KW-1185">Reference proteome</keyword>
<dbReference type="AlphaFoldDB" id="A0A816GI32"/>
<feature type="region of interest" description="Disordered" evidence="1">
    <location>
        <begin position="1"/>
        <end position="22"/>
    </location>
</feature>
<dbReference type="EMBL" id="CAJOBC010146457">
    <property type="protein sequence ID" value="CAF4661826.1"/>
    <property type="molecule type" value="Genomic_DNA"/>
</dbReference>
<feature type="non-terminal residue" evidence="2">
    <location>
        <position position="1"/>
    </location>
</feature>
<feature type="non-terminal residue" evidence="2">
    <location>
        <position position="59"/>
    </location>
</feature>
<evidence type="ECO:0000313" key="2">
    <source>
        <dbReference type="EMBL" id="CAF1675583.1"/>
    </source>
</evidence>
<gene>
    <name evidence="2" type="ORF">GPM918_LOCUS46456</name>
    <name evidence="3" type="ORF">SRO942_LOCUS50659</name>
</gene>
<accession>A0A816GI32</accession>
<protein>
    <submittedName>
        <fullName evidence="2">Uncharacterized protein</fullName>
    </submittedName>
</protein>
<organism evidence="2 4">
    <name type="scientific">Didymodactylos carnosus</name>
    <dbReference type="NCBI Taxonomy" id="1234261"/>
    <lineage>
        <taxon>Eukaryota</taxon>
        <taxon>Metazoa</taxon>
        <taxon>Spiralia</taxon>
        <taxon>Gnathifera</taxon>
        <taxon>Rotifera</taxon>
        <taxon>Eurotatoria</taxon>
        <taxon>Bdelloidea</taxon>
        <taxon>Philodinida</taxon>
        <taxon>Philodinidae</taxon>
        <taxon>Didymodactylos</taxon>
    </lineage>
</organism>
<evidence type="ECO:0000313" key="4">
    <source>
        <dbReference type="Proteomes" id="UP000663829"/>
    </source>
</evidence>
<comment type="caution">
    <text evidence="2">The sequence shown here is derived from an EMBL/GenBank/DDBJ whole genome shotgun (WGS) entry which is preliminary data.</text>
</comment>
<dbReference type="Proteomes" id="UP000663829">
    <property type="component" value="Unassembled WGS sequence"/>
</dbReference>
<evidence type="ECO:0000313" key="3">
    <source>
        <dbReference type="EMBL" id="CAF4661826.1"/>
    </source>
</evidence>